<evidence type="ECO:0000313" key="1">
    <source>
        <dbReference type="EMBL" id="RMZ98504.1"/>
    </source>
</evidence>
<evidence type="ECO:0000313" key="2">
    <source>
        <dbReference type="Proteomes" id="UP000276133"/>
    </source>
</evidence>
<keyword evidence="2" id="KW-1185">Reference proteome</keyword>
<dbReference type="AlphaFoldDB" id="A0A3M7PIE3"/>
<accession>A0A3M7PIE3</accession>
<organism evidence="1 2">
    <name type="scientific">Brachionus plicatilis</name>
    <name type="common">Marine rotifer</name>
    <name type="synonym">Brachionus muelleri</name>
    <dbReference type="NCBI Taxonomy" id="10195"/>
    <lineage>
        <taxon>Eukaryota</taxon>
        <taxon>Metazoa</taxon>
        <taxon>Spiralia</taxon>
        <taxon>Gnathifera</taxon>
        <taxon>Rotifera</taxon>
        <taxon>Eurotatoria</taxon>
        <taxon>Monogononta</taxon>
        <taxon>Pseudotrocha</taxon>
        <taxon>Ploima</taxon>
        <taxon>Brachionidae</taxon>
        <taxon>Brachionus</taxon>
    </lineage>
</organism>
<dbReference type="EMBL" id="REGN01010736">
    <property type="protein sequence ID" value="RMZ98504.1"/>
    <property type="molecule type" value="Genomic_DNA"/>
</dbReference>
<sequence>MNEFKRFFQNNFLNDFRKIKIKTGKQACKEVLLGRRLENIDLIFDKKRFNNKSLSRYLNLKSEIAQFPAVDHLDQDDQVVQYSEAAELTKRGGRPFFID</sequence>
<proteinExistence type="predicted"/>
<reference evidence="1 2" key="1">
    <citation type="journal article" date="2018" name="Sci. Rep.">
        <title>Genomic signatures of local adaptation to the degree of environmental predictability in rotifers.</title>
        <authorList>
            <person name="Franch-Gras L."/>
            <person name="Hahn C."/>
            <person name="Garcia-Roger E.M."/>
            <person name="Carmona M.J."/>
            <person name="Serra M."/>
            <person name="Gomez A."/>
        </authorList>
    </citation>
    <scope>NUCLEOTIDE SEQUENCE [LARGE SCALE GENOMIC DNA]</scope>
    <source>
        <strain evidence="1">HYR1</strain>
    </source>
</reference>
<dbReference type="Proteomes" id="UP000276133">
    <property type="component" value="Unassembled WGS sequence"/>
</dbReference>
<comment type="caution">
    <text evidence="1">The sequence shown here is derived from an EMBL/GenBank/DDBJ whole genome shotgun (WGS) entry which is preliminary data.</text>
</comment>
<name>A0A3M7PIE3_BRAPC</name>
<gene>
    <name evidence="1" type="ORF">BpHYR1_051424</name>
</gene>
<protein>
    <submittedName>
        <fullName evidence="1">Uncharacterized protein</fullName>
    </submittedName>
</protein>